<dbReference type="EMBL" id="JAUDEA010000006">
    <property type="protein sequence ID" value="MDM8271070.1"/>
    <property type="molecule type" value="Genomic_DNA"/>
</dbReference>
<dbReference type="RefSeq" id="WP_289511161.1">
    <property type="nucleotide sequence ID" value="NZ_JAUDEA010000006.1"/>
</dbReference>
<accession>A0ABT7V393</accession>
<organism evidence="1 2">
    <name type="scientific">Thermophilibacter provencensis</name>
    <dbReference type="NCBI Taxonomy" id="1852386"/>
    <lineage>
        <taxon>Bacteria</taxon>
        <taxon>Bacillati</taxon>
        <taxon>Actinomycetota</taxon>
        <taxon>Coriobacteriia</taxon>
        <taxon>Coriobacteriales</taxon>
        <taxon>Atopobiaceae</taxon>
        <taxon>Thermophilibacter</taxon>
    </lineage>
</organism>
<dbReference type="PANTHER" id="PTHR10000:SF8">
    <property type="entry name" value="HAD SUPERFAMILY HYDROLASE-LIKE, TYPE 3"/>
    <property type="match status" value="1"/>
</dbReference>
<reference evidence="2" key="1">
    <citation type="submission" date="2023-06" db="EMBL/GenBank/DDBJ databases">
        <title>Identification and characterization of horizontal gene transfer across gut microbiota members of farm animals based on homology search.</title>
        <authorList>
            <person name="Zeman M."/>
            <person name="Kubasova T."/>
            <person name="Jahodarova E."/>
            <person name="Nykrynova M."/>
            <person name="Rychlik I."/>
        </authorList>
    </citation>
    <scope>NUCLEOTIDE SEQUENCE [LARGE SCALE GENOMIC DNA]</scope>
    <source>
        <strain evidence="2">153_Feed</strain>
    </source>
</reference>
<evidence type="ECO:0000313" key="2">
    <source>
        <dbReference type="Proteomes" id="UP001529256"/>
    </source>
</evidence>
<dbReference type="NCBIfam" id="TIGR00099">
    <property type="entry name" value="Cof-subfamily"/>
    <property type="match status" value="1"/>
</dbReference>
<evidence type="ECO:0000313" key="1">
    <source>
        <dbReference type="EMBL" id="MDM8271070.1"/>
    </source>
</evidence>
<dbReference type="Proteomes" id="UP001529256">
    <property type="component" value="Unassembled WGS sequence"/>
</dbReference>
<reference evidence="1 2" key="3">
    <citation type="submission" date="2023-06" db="EMBL/GenBank/DDBJ databases">
        <authorList>
            <person name="Zeman M."/>
            <person name="Kubasova T."/>
            <person name="Jahodarova E."/>
            <person name="Nykrynova M."/>
            <person name="Rychlik I."/>
        </authorList>
    </citation>
    <scope>NUCLEOTIDE SEQUENCE [LARGE SCALE GENOMIC DNA]</scope>
    <source>
        <strain evidence="1 2">153_Feed</strain>
    </source>
</reference>
<name>A0ABT7V393_9ACTN</name>
<dbReference type="Gene3D" id="3.30.1240.10">
    <property type="match status" value="1"/>
</dbReference>
<dbReference type="Pfam" id="PF08282">
    <property type="entry name" value="Hydrolase_3"/>
    <property type="match status" value="1"/>
</dbReference>
<reference evidence="1 2" key="2">
    <citation type="submission" date="2023-06" db="EMBL/GenBank/DDBJ databases">
        <title>Identification and characterization of horizontal gene transfer across gut microbiota members of farm animals based on homology search.</title>
        <authorList>
            <person name="Schwarzerova J."/>
            <person name="Nykrynova M."/>
            <person name="Jureckova K."/>
            <person name="Cejkova D."/>
            <person name="Rychlik I."/>
        </authorList>
    </citation>
    <scope>NUCLEOTIDE SEQUENCE [LARGE SCALE GENOMIC DNA]</scope>
    <source>
        <strain evidence="1 2">153_Feed</strain>
    </source>
</reference>
<proteinExistence type="predicted"/>
<dbReference type="Gene3D" id="3.40.50.1000">
    <property type="entry name" value="HAD superfamily/HAD-like"/>
    <property type="match status" value="1"/>
</dbReference>
<gene>
    <name evidence="1" type="ORF">QUW25_05215</name>
</gene>
<keyword evidence="1" id="KW-0378">Hydrolase</keyword>
<dbReference type="SUPFAM" id="SSF56784">
    <property type="entry name" value="HAD-like"/>
    <property type="match status" value="1"/>
</dbReference>
<dbReference type="PROSITE" id="PS01229">
    <property type="entry name" value="COF_2"/>
    <property type="match status" value="1"/>
</dbReference>
<protein>
    <submittedName>
        <fullName evidence="1">Cof-type HAD-IIB family hydrolase</fullName>
    </submittedName>
</protein>
<dbReference type="GO" id="GO:0016787">
    <property type="term" value="F:hydrolase activity"/>
    <property type="evidence" value="ECO:0007669"/>
    <property type="project" value="UniProtKB-KW"/>
</dbReference>
<dbReference type="InterPro" id="IPR023214">
    <property type="entry name" value="HAD_sf"/>
</dbReference>
<comment type="caution">
    <text evidence="1">The sequence shown here is derived from an EMBL/GenBank/DDBJ whole genome shotgun (WGS) entry which is preliminary data.</text>
</comment>
<dbReference type="InterPro" id="IPR000150">
    <property type="entry name" value="Cof"/>
</dbReference>
<dbReference type="PANTHER" id="PTHR10000">
    <property type="entry name" value="PHOSPHOSERINE PHOSPHATASE"/>
    <property type="match status" value="1"/>
</dbReference>
<keyword evidence="2" id="KW-1185">Reference proteome</keyword>
<sequence length="281" mass="29822">MEMERILTESEKDVRGLPSAVFTDVDGTLLDGSHRVTPRTAAAARALAERGVPLVLVSARMPEALSGIQGELGRPGPLVCYSGAYVLDSAGAELLSCPIALGCALEVRDYVACDAPDVCCMAYGYHSWVTSDRSDPRVVREERIVGVRSVEGRLEDHFTERGLHKFLLVGEPDAIARAEREVGAAFPSLAVVRSSATLCEVMSGEASKTRGVRAVCEHLGISQRDAAAFGDGGNDVDMLRAVPQSWAMANAPAEVRAAAAHVTALDNDHDGFAETIFSLLG</sequence>
<dbReference type="InterPro" id="IPR036412">
    <property type="entry name" value="HAD-like_sf"/>
</dbReference>